<name>A0ACC0LPI0_RHOML</name>
<dbReference type="EMBL" id="CM046398">
    <property type="protein sequence ID" value="KAI8530244.1"/>
    <property type="molecule type" value="Genomic_DNA"/>
</dbReference>
<dbReference type="Proteomes" id="UP001062846">
    <property type="component" value="Chromosome 11"/>
</dbReference>
<evidence type="ECO:0000313" key="2">
    <source>
        <dbReference type="Proteomes" id="UP001062846"/>
    </source>
</evidence>
<accession>A0ACC0LPI0</accession>
<proteinExistence type="predicted"/>
<evidence type="ECO:0000313" key="1">
    <source>
        <dbReference type="EMBL" id="KAI8530244.1"/>
    </source>
</evidence>
<organism evidence="1 2">
    <name type="scientific">Rhododendron molle</name>
    <name type="common">Chinese azalea</name>
    <name type="synonym">Azalea mollis</name>
    <dbReference type="NCBI Taxonomy" id="49168"/>
    <lineage>
        <taxon>Eukaryota</taxon>
        <taxon>Viridiplantae</taxon>
        <taxon>Streptophyta</taxon>
        <taxon>Embryophyta</taxon>
        <taxon>Tracheophyta</taxon>
        <taxon>Spermatophyta</taxon>
        <taxon>Magnoliopsida</taxon>
        <taxon>eudicotyledons</taxon>
        <taxon>Gunneridae</taxon>
        <taxon>Pentapetalae</taxon>
        <taxon>asterids</taxon>
        <taxon>Ericales</taxon>
        <taxon>Ericaceae</taxon>
        <taxon>Ericoideae</taxon>
        <taxon>Rhodoreae</taxon>
        <taxon>Rhododendron</taxon>
    </lineage>
</organism>
<gene>
    <name evidence="1" type="ORF">RHMOL_Rhmol11G0041200</name>
</gene>
<keyword evidence="2" id="KW-1185">Reference proteome</keyword>
<comment type="caution">
    <text evidence="1">The sequence shown here is derived from an EMBL/GenBank/DDBJ whole genome shotgun (WGS) entry which is preliminary data.</text>
</comment>
<reference evidence="1" key="1">
    <citation type="submission" date="2022-02" db="EMBL/GenBank/DDBJ databases">
        <title>Plant Genome Project.</title>
        <authorList>
            <person name="Zhang R.-G."/>
        </authorList>
    </citation>
    <scope>NUCLEOTIDE SEQUENCE</scope>
    <source>
        <strain evidence="1">AT1</strain>
    </source>
</reference>
<sequence length="557" mass="60094">MRADASGNGTPQTASGVTFLIRHPLLLGYTWVFVPNFKPTSPPSSLCRQTVRPFAPLKLCSKSSSLPILGFSSANSHCDTPQRMAEFRSRYEIPDNVATSLAAEDAIRECFDNDTLHIPVIAVVEGGVRFPLAPLLRQAGVELPDSARGDDDDFLIVTGNFEPRDEDGRVIGFHAPHRFGMPPTNVNQGHAIITPQVHVTDINRELAFNGQGTCLAGRARAAQILLSYRASYGGFIDRRIRAADNPIIPDPPAQQPEQREERHSRTPPLPNEPIQLVEEATTSSSGAGRGRGRGTSRGADASAARRLHGPVAQLNLDASKASPEEIEASHRTSVHGWKPPLLDSPTPSAAPPTPLSTPHHSWRPAGPRSGDSVSPSASSRCIVPSIHASGYAKEIAILGQPSRLFYEPPSQEWRRARTRPRQPTNKATTRESVWPPRAIKSKCLGSRTRYLKVGPGGLPRNLGAPVFYLWIEIDLPKAPAATEELEEVVEEEDSLDRELNNIPEQQGAEADQTGEATNTGQKEASGGPSAPGTAVDDATISTVPTSTPVIEDLTIEE</sequence>
<protein>
    <submittedName>
        <fullName evidence="1">Uncharacterized protein</fullName>
    </submittedName>
</protein>